<comment type="subcellular location">
    <subcellularLocation>
        <location evidence="1 3 4">Nucleus</location>
    </subcellularLocation>
</comment>
<feature type="compositionally biased region" description="Basic and acidic residues" evidence="5">
    <location>
        <begin position="37"/>
        <end position="51"/>
    </location>
</feature>
<gene>
    <name evidence="7" type="ORF">OLEA9_A072128</name>
</gene>
<feature type="domain" description="Homeobox" evidence="6">
    <location>
        <begin position="481"/>
        <end position="541"/>
    </location>
</feature>
<sequence>MDVPAKQENYEMEGTASPKQPAVEGRKDLYFNLLEHISQKDDNAQKGSKEEETQDSQYNGLERLEISEVLNQNSILESQTPKDCKLDCGIVVTELIEQKEVVGDENIENKITSTEETTTGFEKADTTPGEVAKNFSTEQKGQLLENIMTPSVVENLEGPPENKAMTVVLALGYFEKPLPPDDEGWLCPGCDCKVDCIGYLNDFQGKNLSVVESWEKIFPEAAASASGNKLDDGSGSSSDDSEDDDYDPDKPDIVLKVSEDELSDHESGDKSSSDDSDYFSASDELAGSPNNNQYLGLPFDDSDDDDFDPAAPVQDEEVKQDSSSSDFTSDSEDLGALLDDATAPGISPVLGADEEKSNAGKVKSQSLRGENLLEINDAPVSGKRRVERLDYKKLNDETYGNSSSESSDEDFQDIPSQKRRKINREKANLMSSDKTPLAENEMDAKDENPKESEYGSKRTSEKVIDGGTNIITAEAGSGDANVKRSAPKRLGEAVTQRLLESFRKNQYPERAVKENLAKELKLTIQQVSKWFLNTRWSFNHRPQMALKKTETDSREGTSLNQDNNKRPQLEPESVTEDNSSIEVVNLATTSGRKSGTPKSRKREHRTDQSPDTQIQEQNMLGDTDISSSSGLKTTNSESVD</sequence>
<name>A0A8S0T2L0_OLEEU</name>
<feature type="compositionally biased region" description="Polar residues" evidence="5">
    <location>
        <begin position="609"/>
        <end position="640"/>
    </location>
</feature>
<dbReference type="OrthoDB" id="1903104at2759"/>
<dbReference type="PROSITE" id="PS50071">
    <property type="entry name" value="HOMEOBOX_2"/>
    <property type="match status" value="1"/>
</dbReference>
<dbReference type="PANTHER" id="PTHR12628">
    <property type="entry name" value="POLYCOMB-LIKE TRANSCRIPTION FACTOR"/>
    <property type="match status" value="1"/>
</dbReference>
<feature type="region of interest" description="Disordered" evidence="5">
    <location>
        <begin position="1"/>
        <end position="60"/>
    </location>
</feature>
<dbReference type="InterPro" id="IPR001356">
    <property type="entry name" value="HD"/>
</dbReference>
<evidence type="ECO:0000313" key="7">
    <source>
        <dbReference type="EMBL" id="CAA2999038.1"/>
    </source>
</evidence>
<accession>A0A8S0T2L0</accession>
<feature type="region of interest" description="Disordered" evidence="5">
    <location>
        <begin position="543"/>
        <end position="640"/>
    </location>
</feature>
<dbReference type="GO" id="GO:0005634">
    <property type="term" value="C:nucleus"/>
    <property type="evidence" value="ECO:0007669"/>
    <property type="project" value="UniProtKB-SubCell"/>
</dbReference>
<feature type="region of interest" description="Disordered" evidence="5">
    <location>
        <begin position="224"/>
        <end position="465"/>
    </location>
</feature>
<feature type="compositionally biased region" description="Basic and acidic residues" evidence="5">
    <location>
        <begin position="248"/>
        <end position="273"/>
    </location>
</feature>
<dbReference type="Proteomes" id="UP000594638">
    <property type="component" value="Unassembled WGS sequence"/>
</dbReference>
<dbReference type="Gene3D" id="1.10.10.60">
    <property type="entry name" value="Homeodomain-like"/>
    <property type="match status" value="1"/>
</dbReference>
<evidence type="ECO:0000259" key="6">
    <source>
        <dbReference type="PROSITE" id="PS50071"/>
    </source>
</evidence>
<keyword evidence="3 4" id="KW-0238">DNA-binding</keyword>
<evidence type="ECO:0000256" key="3">
    <source>
        <dbReference type="PROSITE-ProRule" id="PRU00108"/>
    </source>
</evidence>
<feature type="compositionally biased region" description="Basic and acidic residues" evidence="5">
    <location>
        <begin position="442"/>
        <end position="464"/>
    </location>
</feature>
<dbReference type="AlphaFoldDB" id="A0A8S0T2L0"/>
<keyword evidence="8" id="KW-1185">Reference proteome</keyword>
<feature type="compositionally biased region" description="Basic and acidic residues" evidence="5">
    <location>
        <begin position="387"/>
        <end position="396"/>
    </location>
</feature>
<dbReference type="GO" id="GO:0045814">
    <property type="term" value="P:negative regulation of gene expression, epigenetic"/>
    <property type="evidence" value="ECO:0007669"/>
    <property type="project" value="TreeGrafter"/>
</dbReference>
<dbReference type="EMBL" id="CACTIH010005615">
    <property type="protein sequence ID" value="CAA2999038.1"/>
    <property type="molecule type" value="Genomic_DNA"/>
</dbReference>
<dbReference type="Gramene" id="OE9A072128T1">
    <property type="protein sequence ID" value="OE9A072128C1"/>
    <property type="gene ID" value="OE9A072128"/>
</dbReference>
<protein>
    <submittedName>
        <fullName evidence="7">Homeobox isoform X1</fullName>
    </submittedName>
</protein>
<evidence type="ECO:0000256" key="2">
    <source>
        <dbReference type="ARBA" id="ARBA00023242"/>
    </source>
</evidence>
<evidence type="ECO:0000256" key="1">
    <source>
        <dbReference type="ARBA" id="ARBA00004123"/>
    </source>
</evidence>
<feature type="compositionally biased region" description="Polar residues" evidence="5">
    <location>
        <begin position="576"/>
        <end position="597"/>
    </location>
</feature>
<dbReference type="GO" id="GO:0003677">
    <property type="term" value="F:DNA binding"/>
    <property type="evidence" value="ECO:0007669"/>
    <property type="project" value="UniProtKB-UniRule"/>
</dbReference>
<evidence type="ECO:0000313" key="8">
    <source>
        <dbReference type="Proteomes" id="UP000594638"/>
    </source>
</evidence>
<keyword evidence="2 3" id="KW-0539">Nucleus</keyword>
<comment type="caution">
    <text evidence="7">The sequence shown here is derived from an EMBL/GenBank/DDBJ whole genome shotgun (WGS) entry which is preliminary data.</text>
</comment>
<proteinExistence type="predicted"/>
<dbReference type="CDD" id="cd00086">
    <property type="entry name" value="homeodomain"/>
    <property type="match status" value="1"/>
</dbReference>
<organism evidence="7 8">
    <name type="scientific">Olea europaea subsp. europaea</name>
    <dbReference type="NCBI Taxonomy" id="158383"/>
    <lineage>
        <taxon>Eukaryota</taxon>
        <taxon>Viridiplantae</taxon>
        <taxon>Streptophyta</taxon>
        <taxon>Embryophyta</taxon>
        <taxon>Tracheophyta</taxon>
        <taxon>Spermatophyta</taxon>
        <taxon>Magnoliopsida</taxon>
        <taxon>eudicotyledons</taxon>
        <taxon>Gunneridae</taxon>
        <taxon>Pentapetalae</taxon>
        <taxon>asterids</taxon>
        <taxon>lamiids</taxon>
        <taxon>Lamiales</taxon>
        <taxon>Oleaceae</taxon>
        <taxon>Oleeae</taxon>
        <taxon>Olea</taxon>
    </lineage>
</organism>
<reference evidence="7 8" key="1">
    <citation type="submission" date="2019-12" db="EMBL/GenBank/DDBJ databases">
        <authorList>
            <person name="Alioto T."/>
            <person name="Alioto T."/>
            <person name="Gomez Garrido J."/>
        </authorList>
    </citation>
    <scope>NUCLEOTIDE SEQUENCE [LARGE SCALE GENOMIC DNA]</scope>
</reference>
<feature type="DNA-binding region" description="Homeobox" evidence="3">
    <location>
        <begin position="483"/>
        <end position="542"/>
    </location>
</feature>
<dbReference type="Pfam" id="PF00046">
    <property type="entry name" value="Homeodomain"/>
    <property type="match status" value="1"/>
</dbReference>
<dbReference type="PANTHER" id="PTHR12628:SF13">
    <property type="entry name" value="HOMEOBOX PROTEIN HAT3.1"/>
    <property type="match status" value="1"/>
</dbReference>
<dbReference type="SUPFAM" id="SSF46689">
    <property type="entry name" value="Homeodomain-like"/>
    <property type="match status" value="1"/>
</dbReference>
<evidence type="ECO:0000256" key="4">
    <source>
        <dbReference type="RuleBase" id="RU000682"/>
    </source>
</evidence>
<evidence type="ECO:0000256" key="5">
    <source>
        <dbReference type="SAM" id="MobiDB-lite"/>
    </source>
</evidence>
<keyword evidence="3 4" id="KW-0371">Homeobox</keyword>
<dbReference type="InterPro" id="IPR009057">
    <property type="entry name" value="Homeodomain-like_sf"/>
</dbReference>
<dbReference type="SMART" id="SM00389">
    <property type="entry name" value="HOX"/>
    <property type="match status" value="1"/>
</dbReference>
<dbReference type="GO" id="GO:0003682">
    <property type="term" value="F:chromatin binding"/>
    <property type="evidence" value="ECO:0007669"/>
    <property type="project" value="TreeGrafter"/>
</dbReference>